<sequence>MELNLEDFPIVEVSHNHQGSLTEFIQQLDQLLKRNQPFVLIRDLKSKFNEPSPSQELWKQNIQWIKANTQALSMIKGWIEIVEEKVDQKFLDRDQKIWKISFYQAQTKEEAIILSQKLLSLSF</sequence>
<proteinExistence type="predicted"/>
<dbReference type="HOGENOM" id="CLU_1944067_0_0_6"/>
<dbReference type="Proteomes" id="UP000014568">
    <property type="component" value="Unassembled WGS sequence"/>
</dbReference>
<dbReference type="RefSeq" id="WP_016656255.1">
    <property type="nucleotide sequence ID" value="NZ_KE340353.1"/>
</dbReference>
<dbReference type="eggNOG" id="ENOG5031FJM">
    <property type="taxonomic scope" value="Bacteria"/>
</dbReference>
<name>S3NHY8_9GAMM</name>
<comment type="caution">
    <text evidence="1">The sequence shown here is derived from an EMBL/GenBank/DDBJ whole genome shotgun (WGS) entry which is preliminary data.</text>
</comment>
<dbReference type="STRING" id="632955.GCA_000829675_02531"/>
<organism evidence="1 2">
    <name type="scientific">Acinetobacter rudis CIP 110305</name>
    <dbReference type="NCBI Taxonomy" id="421052"/>
    <lineage>
        <taxon>Bacteria</taxon>
        <taxon>Pseudomonadati</taxon>
        <taxon>Pseudomonadota</taxon>
        <taxon>Gammaproteobacteria</taxon>
        <taxon>Moraxellales</taxon>
        <taxon>Moraxellaceae</taxon>
        <taxon>Acinetobacter</taxon>
    </lineage>
</organism>
<dbReference type="AlphaFoldDB" id="S3NHY8"/>
<dbReference type="OrthoDB" id="6703971at2"/>
<gene>
    <name evidence="1" type="ORF">F945_01848</name>
</gene>
<keyword evidence="2" id="KW-1185">Reference proteome</keyword>
<accession>S3NHY8</accession>
<reference evidence="1 2" key="1">
    <citation type="submission" date="2013-06" db="EMBL/GenBank/DDBJ databases">
        <title>The Genome Sequence of Acinetobacter rudis CIP 110305.</title>
        <authorList>
            <consortium name="The Broad Institute Genome Sequencing Platform"/>
            <consortium name="The Broad Institute Genome Sequencing Center for Infectious Disease"/>
            <person name="Cerqueira G."/>
            <person name="Feldgarden M."/>
            <person name="Courvalin P."/>
            <person name="Perichon B."/>
            <person name="Grillot-Courvalin C."/>
            <person name="Clermont D."/>
            <person name="Rocha E."/>
            <person name="Yoon E.-J."/>
            <person name="Nemec A."/>
            <person name="Young S.K."/>
            <person name="Zeng Q."/>
            <person name="Gargeya S."/>
            <person name="Fitzgerald M."/>
            <person name="Abouelleil A."/>
            <person name="Alvarado L."/>
            <person name="Berlin A.M."/>
            <person name="Chapman S.B."/>
            <person name="Dewar J."/>
            <person name="Goldberg J."/>
            <person name="Griggs A."/>
            <person name="Gujja S."/>
            <person name="Hansen M."/>
            <person name="Howarth C."/>
            <person name="Imamovic A."/>
            <person name="Larimer J."/>
            <person name="McCowan C."/>
            <person name="Murphy C."/>
            <person name="Pearson M."/>
            <person name="Priest M."/>
            <person name="Roberts A."/>
            <person name="Saif S."/>
            <person name="Shea T."/>
            <person name="Sykes S."/>
            <person name="Wortman J."/>
            <person name="Nusbaum C."/>
            <person name="Birren B."/>
        </authorList>
    </citation>
    <scope>NUCLEOTIDE SEQUENCE [LARGE SCALE GENOMIC DNA]</scope>
    <source>
        <strain evidence="1 2">CIP 110305</strain>
    </source>
</reference>
<dbReference type="EMBL" id="ATGI01000022">
    <property type="protein sequence ID" value="EPF73969.1"/>
    <property type="molecule type" value="Genomic_DNA"/>
</dbReference>
<evidence type="ECO:0000313" key="1">
    <source>
        <dbReference type="EMBL" id="EPF73969.1"/>
    </source>
</evidence>
<dbReference type="PATRIC" id="fig|421052.3.peg.1804"/>
<protein>
    <submittedName>
        <fullName evidence="1">Uncharacterized protein</fullName>
    </submittedName>
</protein>
<evidence type="ECO:0000313" key="2">
    <source>
        <dbReference type="Proteomes" id="UP000014568"/>
    </source>
</evidence>